<name>A0ABV6T2I8_9RHOB</name>
<evidence type="ECO:0000256" key="1">
    <source>
        <dbReference type="SAM" id="MobiDB-lite"/>
    </source>
</evidence>
<dbReference type="InterPro" id="IPR019225">
    <property type="entry name" value="DUF2155"/>
</dbReference>
<protein>
    <submittedName>
        <fullName evidence="3">DUF2155 domain-containing protein</fullName>
    </submittedName>
</protein>
<feature type="chain" id="PRO_5045336951" evidence="2">
    <location>
        <begin position="20"/>
        <end position="202"/>
    </location>
</feature>
<dbReference type="Pfam" id="PF09923">
    <property type="entry name" value="DUF2155"/>
    <property type="match status" value="1"/>
</dbReference>
<feature type="compositionally biased region" description="Pro residues" evidence="1">
    <location>
        <begin position="193"/>
        <end position="202"/>
    </location>
</feature>
<reference evidence="3 4" key="1">
    <citation type="submission" date="2024-09" db="EMBL/GenBank/DDBJ databases">
        <authorList>
            <person name="Sun Q."/>
            <person name="Mori K."/>
        </authorList>
    </citation>
    <scope>NUCLEOTIDE SEQUENCE [LARGE SCALE GENOMIC DNA]</scope>
    <source>
        <strain evidence="3 4">KCTC 42086</strain>
    </source>
</reference>
<evidence type="ECO:0000313" key="3">
    <source>
        <dbReference type="EMBL" id="MFC0811465.1"/>
    </source>
</evidence>
<proteinExistence type="predicted"/>
<dbReference type="Proteomes" id="UP001589920">
    <property type="component" value="Unassembled WGS sequence"/>
</dbReference>
<dbReference type="RefSeq" id="WP_394318791.1">
    <property type="nucleotide sequence ID" value="NZ_JBHMQU010000017.1"/>
</dbReference>
<dbReference type="EMBL" id="JBHMQU010000017">
    <property type="protein sequence ID" value="MFC0811465.1"/>
    <property type="molecule type" value="Genomic_DNA"/>
</dbReference>
<feature type="signal peptide" evidence="2">
    <location>
        <begin position="1"/>
        <end position="19"/>
    </location>
</feature>
<keyword evidence="2" id="KW-0732">Signal</keyword>
<organism evidence="3 4">
    <name type="scientific">Paracoccus panacisoli</name>
    <dbReference type="NCBI Taxonomy" id="1510163"/>
    <lineage>
        <taxon>Bacteria</taxon>
        <taxon>Pseudomonadati</taxon>
        <taxon>Pseudomonadota</taxon>
        <taxon>Alphaproteobacteria</taxon>
        <taxon>Rhodobacterales</taxon>
        <taxon>Paracoccaceae</taxon>
        <taxon>Paracoccus</taxon>
    </lineage>
</organism>
<feature type="region of interest" description="Disordered" evidence="1">
    <location>
        <begin position="153"/>
        <end position="202"/>
    </location>
</feature>
<evidence type="ECO:0000313" key="4">
    <source>
        <dbReference type="Proteomes" id="UP001589920"/>
    </source>
</evidence>
<comment type="caution">
    <text evidence="3">The sequence shown here is derived from an EMBL/GenBank/DDBJ whole genome shotgun (WGS) entry which is preliminary data.</text>
</comment>
<evidence type="ECO:0000256" key="2">
    <source>
        <dbReference type="SAM" id="SignalP"/>
    </source>
</evidence>
<accession>A0ABV6T2I8</accession>
<keyword evidence="4" id="KW-1185">Reference proteome</keyword>
<sequence>MRTALILGAAALAAGPALAQSRASTDIAPGTRAESVAPVIEGKVARGQGALLRGLDKVSGQSTDLPLNVGEAVKFGRLEVRLGECRYPEADPESDAFAQLTVTDTTSRKALFTGWMIASSPALSALDDARYDVWVVSCNDGTGLARPELTYVPDTAVPEGGEGAGPDGEGAPPIEGTGGEGEGGEGEGGEGETPPPADGAGG</sequence>
<gene>
    <name evidence="3" type="ORF">ACFHYO_04960</name>
</gene>